<protein>
    <recommendedName>
        <fullName evidence="2">Phosphatidic acid phosphatase type 2/haloperoxidase domain-containing protein</fullName>
    </recommendedName>
</protein>
<dbReference type="SMART" id="SM00014">
    <property type="entry name" value="acidPPc"/>
    <property type="match status" value="1"/>
</dbReference>
<accession>K6WRZ2</accession>
<feature type="transmembrane region" description="Helical" evidence="1">
    <location>
        <begin position="42"/>
        <end position="71"/>
    </location>
</feature>
<dbReference type="InterPro" id="IPR000326">
    <property type="entry name" value="PAP2/HPO"/>
</dbReference>
<dbReference type="InterPro" id="IPR036938">
    <property type="entry name" value="PAP2/HPO_sf"/>
</dbReference>
<dbReference type="EMBL" id="BAHE01000047">
    <property type="protein sequence ID" value="GAC02196.1"/>
    <property type="molecule type" value="Genomic_DNA"/>
</dbReference>
<feature type="transmembrane region" description="Helical" evidence="1">
    <location>
        <begin position="78"/>
        <end position="99"/>
    </location>
</feature>
<feature type="transmembrane region" description="Helical" evidence="1">
    <location>
        <begin position="119"/>
        <end position="138"/>
    </location>
</feature>
<dbReference type="CDD" id="cd03392">
    <property type="entry name" value="PAP2_like_2"/>
    <property type="match status" value="1"/>
</dbReference>
<feature type="domain" description="Phosphatidic acid phosphatase type 2/haloperoxidase" evidence="2">
    <location>
        <begin position="78"/>
        <end position="191"/>
    </location>
</feature>
<evidence type="ECO:0000313" key="4">
    <source>
        <dbReference type="Proteomes" id="UP000035058"/>
    </source>
</evidence>
<feature type="transmembrane region" description="Helical" evidence="1">
    <location>
        <begin position="176"/>
        <end position="195"/>
    </location>
</feature>
<dbReference type="Pfam" id="PF01569">
    <property type="entry name" value="PAP2"/>
    <property type="match status" value="1"/>
</dbReference>
<evidence type="ECO:0000256" key="1">
    <source>
        <dbReference type="SAM" id="Phobius"/>
    </source>
</evidence>
<dbReference type="AlphaFoldDB" id="K6WRZ2"/>
<dbReference type="Proteomes" id="UP000035058">
    <property type="component" value="Unassembled WGS sequence"/>
</dbReference>
<keyword evidence="1" id="KW-0472">Membrane</keyword>
<keyword evidence="1" id="KW-1133">Transmembrane helix</keyword>
<sequence>MGPVAADGATAVEKGRQRMFISPTTLDENVWDWVVQNRSEPWITVAQVVTTFGNTLVVTALTVLAVVGLAYAGRRVDAVYVALGTILGYVLMQSLKFGFARNRPPIEDRLLNIDSFSYPSGHAMMTMVVFGLFAVVAYRCFAWVRDHRWILLLAPLMSILVGLTRIQLAVHWTTDVVSGWIFGVLWVALCTWVLVRYETRRRADIPAADMG</sequence>
<name>K6WRZ2_9ACTN</name>
<comment type="caution">
    <text evidence="3">The sequence shown here is derived from an EMBL/GenBank/DDBJ whole genome shotgun (WGS) entry which is preliminary data.</text>
</comment>
<evidence type="ECO:0000259" key="2">
    <source>
        <dbReference type="SMART" id="SM00014"/>
    </source>
</evidence>
<keyword evidence="1" id="KW-0812">Transmembrane</keyword>
<evidence type="ECO:0000313" key="3">
    <source>
        <dbReference type="EMBL" id="GAC02196.1"/>
    </source>
</evidence>
<dbReference type="PANTHER" id="PTHR14969:SF13">
    <property type="entry name" value="AT30094P"/>
    <property type="match status" value="1"/>
</dbReference>
<reference evidence="3 4" key="1">
    <citation type="submission" date="2012-08" db="EMBL/GenBank/DDBJ databases">
        <title>Whole genome shotgun sequence of Gordonia namibiensis NBRC 108229.</title>
        <authorList>
            <person name="Isaki-Nakamura S."/>
            <person name="Hosoyama A."/>
            <person name="Tsuchikane K."/>
            <person name="Katsumata H."/>
            <person name="Baba S."/>
            <person name="Yamazaki S."/>
            <person name="Fujita N."/>
        </authorList>
    </citation>
    <scope>NUCLEOTIDE SEQUENCE [LARGE SCALE GENOMIC DNA]</scope>
    <source>
        <strain evidence="3 4">NBRC 108229</strain>
    </source>
</reference>
<dbReference type="PANTHER" id="PTHR14969">
    <property type="entry name" value="SPHINGOSINE-1-PHOSPHATE PHOSPHOHYDROLASE"/>
    <property type="match status" value="1"/>
</dbReference>
<keyword evidence="4" id="KW-1185">Reference proteome</keyword>
<dbReference type="SUPFAM" id="SSF48317">
    <property type="entry name" value="Acid phosphatase/Vanadium-dependent haloperoxidase"/>
    <property type="match status" value="1"/>
</dbReference>
<feature type="transmembrane region" description="Helical" evidence="1">
    <location>
        <begin position="150"/>
        <end position="170"/>
    </location>
</feature>
<organism evidence="3 4">
    <name type="scientific">Gordonia namibiensis NBRC 108229</name>
    <dbReference type="NCBI Taxonomy" id="1208314"/>
    <lineage>
        <taxon>Bacteria</taxon>
        <taxon>Bacillati</taxon>
        <taxon>Actinomycetota</taxon>
        <taxon>Actinomycetes</taxon>
        <taxon>Mycobacteriales</taxon>
        <taxon>Gordoniaceae</taxon>
        <taxon>Gordonia</taxon>
    </lineage>
</organism>
<proteinExistence type="predicted"/>
<gene>
    <name evidence="3" type="ORF">GONAM_47_00040</name>
</gene>
<dbReference type="Gene3D" id="1.20.144.10">
    <property type="entry name" value="Phosphatidic acid phosphatase type 2/haloperoxidase"/>
    <property type="match status" value="2"/>
</dbReference>